<dbReference type="SUPFAM" id="SSF47323">
    <property type="entry name" value="Anticodon-binding domain of a subclass of class I aminoacyl-tRNA synthetases"/>
    <property type="match status" value="1"/>
</dbReference>
<evidence type="ECO:0000256" key="10">
    <source>
        <dbReference type="ARBA" id="ARBA00047552"/>
    </source>
</evidence>
<dbReference type="SUPFAM" id="SSF50677">
    <property type="entry name" value="ValRS/IleRS/LeuRS editing domain"/>
    <property type="match status" value="1"/>
</dbReference>
<keyword evidence="7 13" id="KW-0648">Protein biosynthesis</keyword>
<dbReference type="Proteomes" id="UP000663281">
    <property type="component" value="Chromosome"/>
</dbReference>
<dbReference type="GO" id="GO:0006438">
    <property type="term" value="P:valyl-tRNA aminoacylation"/>
    <property type="evidence" value="ECO:0007669"/>
    <property type="project" value="UniProtKB-UniRule"/>
</dbReference>
<evidence type="ECO:0000256" key="1">
    <source>
        <dbReference type="ARBA" id="ARBA00004496"/>
    </source>
</evidence>
<feature type="domain" description="Aminoacyl-tRNA synthetase class Ia" evidence="14">
    <location>
        <begin position="14"/>
        <end position="631"/>
    </location>
</feature>
<dbReference type="InterPro" id="IPR009080">
    <property type="entry name" value="tRNAsynth_Ia_anticodon-bd"/>
</dbReference>
<dbReference type="EC" id="6.1.1.9" evidence="13"/>
<dbReference type="InterPro" id="IPR019499">
    <property type="entry name" value="Val-tRNA_synth_tRNA-bd"/>
</dbReference>
<evidence type="ECO:0000256" key="3">
    <source>
        <dbReference type="ARBA" id="ARBA00022490"/>
    </source>
</evidence>
<feature type="binding site" evidence="13">
    <location>
        <position position="557"/>
    </location>
    <ligand>
        <name>ATP</name>
        <dbReference type="ChEBI" id="CHEBI:30616"/>
    </ligand>
</feature>
<comment type="similarity">
    <text evidence="12 13">Belongs to the class-I aminoacyl-tRNA synthetase family. ValS type 1 subfamily.</text>
</comment>
<dbReference type="AlphaFoldDB" id="A0A974XRR8"/>
<evidence type="ECO:0000259" key="14">
    <source>
        <dbReference type="Pfam" id="PF00133"/>
    </source>
</evidence>
<dbReference type="FunFam" id="1.10.287.380:FF:000001">
    <property type="entry name" value="Valine--tRNA ligase"/>
    <property type="match status" value="1"/>
</dbReference>
<dbReference type="InterPro" id="IPR033705">
    <property type="entry name" value="Anticodon_Ia_Val"/>
</dbReference>
<feature type="short sequence motif" description="'HIGH' region" evidence="13">
    <location>
        <begin position="42"/>
        <end position="52"/>
    </location>
</feature>
<feature type="domain" description="Valyl-tRNA synthetase tRNA-binding arm" evidence="16">
    <location>
        <begin position="890"/>
        <end position="950"/>
    </location>
</feature>
<dbReference type="GO" id="GO:0005524">
    <property type="term" value="F:ATP binding"/>
    <property type="evidence" value="ECO:0007669"/>
    <property type="project" value="UniProtKB-UniRule"/>
</dbReference>
<dbReference type="PANTHER" id="PTHR11946">
    <property type="entry name" value="VALYL-TRNA SYNTHETASES"/>
    <property type="match status" value="1"/>
</dbReference>
<dbReference type="NCBIfam" id="TIGR00422">
    <property type="entry name" value="valS"/>
    <property type="match status" value="1"/>
</dbReference>
<dbReference type="KEGG" id="scyp:JYB88_13850"/>
<dbReference type="InterPro" id="IPR013155">
    <property type="entry name" value="M/V/L/I-tRNA-synth_anticd-bd"/>
</dbReference>
<dbReference type="SUPFAM" id="SSF46589">
    <property type="entry name" value="tRNA-binding arm"/>
    <property type="match status" value="1"/>
</dbReference>
<evidence type="ECO:0000259" key="16">
    <source>
        <dbReference type="Pfam" id="PF10458"/>
    </source>
</evidence>
<comment type="domain">
    <text evidence="13">The C-terminal coiled-coil domain is crucial for aminoacylation activity.</text>
</comment>
<evidence type="ECO:0000256" key="13">
    <source>
        <dbReference type="HAMAP-Rule" id="MF_02004"/>
    </source>
</evidence>
<dbReference type="FunFam" id="3.90.740.10:FF:000003">
    <property type="entry name" value="Valine--tRNA ligase"/>
    <property type="match status" value="1"/>
</dbReference>
<comment type="subcellular location">
    <subcellularLocation>
        <location evidence="1 13">Cytoplasm</location>
    </subcellularLocation>
</comment>
<dbReference type="Gene3D" id="1.10.730.10">
    <property type="entry name" value="Isoleucyl-tRNA Synthetase, Domain 1"/>
    <property type="match status" value="1"/>
</dbReference>
<dbReference type="InterPro" id="IPR014729">
    <property type="entry name" value="Rossmann-like_a/b/a_fold"/>
</dbReference>
<dbReference type="Gene3D" id="1.10.287.380">
    <property type="entry name" value="Valyl-tRNA synthetase, C-terminal domain"/>
    <property type="match status" value="1"/>
</dbReference>
<feature type="domain" description="Methionyl/Valyl/Leucyl/Isoleucyl-tRNA synthetase anticodon-binding" evidence="15">
    <location>
        <begin position="680"/>
        <end position="829"/>
    </location>
</feature>
<dbReference type="FunFam" id="3.40.50.620:FF:000146">
    <property type="entry name" value="Valine--tRNA ligase"/>
    <property type="match status" value="1"/>
</dbReference>
<keyword evidence="18" id="KW-1185">Reference proteome</keyword>
<name>A0A974XRR8_9GAMM</name>
<dbReference type="GO" id="GO:0005829">
    <property type="term" value="C:cytosol"/>
    <property type="evidence" value="ECO:0007669"/>
    <property type="project" value="TreeGrafter"/>
</dbReference>
<accession>A0A974XRR8</accession>
<comment type="domain">
    <text evidence="13">ValRS has two distinct active sites: one for aminoacylation and one for editing. The misactivated threonine is translocated from the active site to the editing site.</text>
</comment>
<reference evidence="17 18" key="1">
    <citation type="submission" date="2021-03" db="EMBL/GenBank/DDBJ databases">
        <title>Novel species identification of genus Shewanella.</title>
        <authorList>
            <person name="Liu G."/>
            <person name="Zhang Q."/>
        </authorList>
    </citation>
    <scope>NUCLEOTIDE SEQUENCE [LARGE SCALE GENOMIC DNA]</scope>
    <source>
        <strain evidence="17 18">FJAT-53726</strain>
    </source>
</reference>
<protein>
    <recommendedName>
        <fullName evidence="13">Valine--tRNA ligase</fullName>
        <ecNumber evidence="13">6.1.1.9</ecNumber>
    </recommendedName>
    <alternativeName>
        <fullName evidence="13">Valyl-tRNA synthetase</fullName>
        <shortName evidence="13">ValRS</shortName>
    </alternativeName>
</protein>
<feature type="coiled-coil region" evidence="13">
    <location>
        <begin position="895"/>
        <end position="957"/>
    </location>
</feature>
<evidence type="ECO:0000256" key="12">
    <source>
        <dbReference type="ARBA" id="ARBA00060830"/>
    </source>
</evidence>
<dbReference type="GO" id="GO:0002161">
    <property type="term" value="F:aminoacyl-tRNA deacylase activity"/>
    <property type="evidence" value="ECO:0007669"/>
    <property type="project" value="InterPro"/>
</dbReference>
<dbReference type="InterPro" id="IPR037118">
    <property type="entry name" value="Val-tRNA_synth_C_sf"/>
</dbReference>
<dbReference type="Pfam" id="PF08264">
    <property type="entry name" value="Anticodon_1"/>
    <property type="match status" value="1"/>
</dbReference>
<dbReference type="Pfam" id="PF00133">
    <property type="entry name" value="tRNA-synt_1"/>
    <property type="match status" value="1"/>
</dbReference>
<evidence type="ECO:0000256" key="8">
    <source>
        <dbReference type="ARBA" id="ARBA00023054"/>
    </source>
</evidence>
<evidence type="ECO:0000259" key="15">
    <source>
        <dbReference type="Pfam" id="PF08264"/>
    </source>
</evidence>
<proteinExistence type="inferred from homology"/>
<dbReference type="PANTHER" id="PTHR11946:SF93">
    <property type="entry name" value="VALINE--TRNA LIGASE, CHLOROPLASTIC_MITOCHONDRIAL 2"/>
    <property type="match status" value="1"/>
</dbReference>
<keyword evidence="6 13" id="KW-0067">ATP-binding</keyword>
<sequence length="959" mass="108834">MEKTYNPQSIEQALYRVWEEKGYFKPHGDESQGNYCIMIPPPNVTGSLHMGHAFQDTIMDTLIRYQRMKGKNTLWQVGTDHAGIATQMLVERKLEAEEGKSRHDLGRDAFMDKVWEWKGQSGGTITSQLRRMGASVDWDRERFTMDEGLSAAVQEVFVRLYKDELIYRGKRLVNWDPKLHTAISDLEVENKEKAGHMWHFRYPLAGTELTADGKDYLVVATTRPETMLGDSAVAVHPEDERYASLIGKEIILPIVNRRIPIIADEYVDKEFGTGCVKITPAHDFNDYEVGKRHNLPMFNILTIDAAIRAVAEVLNSDGSHNSELDATLPERYAGLDRFKARDAVVAEFETLGLLEKIDPHALKVPYGDRSGVVIEPLLTDQWYVAVQKLAQPAIEAVENGDIKFVPQQYENMYFSWMRDIQDWCISRQLWWGHRIPAWYDEAGKVYVGRSEDEVRQNHNLGADVKLRQDDDVLDTWFSSALWTFSTLGWPEETPELKTFHPTDVLVTGFDIIFFWVARMIMMTMYFVKDEDGKPQVPFKTVYVTGLIRDEQGNKMSKSKGNVLDPLDMIDGIDLESLVAKRTGNLMQPQLAAKIEKSTRKEFENGIEPHGTDALRFTLAAMASTGRDINWDMKRLDGYRSFCNKLWNASRYVLMNTEEQDCGPNSPNGKPGGEMKLSLADRWVIGKFQETVKSFDEHINAYRFDLAANTLYEFTWNQFCDWYLELTKPVLQNGSEAEQRGTRHTLVTVLEQLLRLMHPMMPYITETIWDRVKPLAGVEGETLMLMSFPEFDAAKVDAKAMNDLEWVKQVIVAVRNIRAELNIAPSKPLAALLRGVSSEDKARIEANQAFFGTLAKLESMTILADGEAAPMATTQLIGEMELLIPMAGLIDVAAEMARIDKQLEKLSGEVARIEGKLSNEGFVAKAPAEVIEKERAKAADLKRDMDKLAEQKVELAKLEA</sequence>
<dbReference type="CDD" id="cd00817">
    <property type="entry name" value="ValRS_core"/>
    <property type="match status" value="1"/>
</dbReference>
<evidence type="ECO:0000256" key="9">
    <source>
        <dbReference type="ARBA" id="ARBA00023146"/>
    </source>
</evidence>
<comment type="function">
    <text evidence="11 13">Catalyzes the attachment of valine to tRNA(Val). As ValRS can inadvertently accommodate and process structurally similar amino acids such as threonine, to avoid such errors, it has a 'posttransfer' editing activity that hydrolyzes mischarged Thr-tRNA(Val) in a tRNA-dependent manner.</text>
</comment>
<dbReference type="RefSeq" id="WP_207324479.1">
    <property type="nucleotide sequence ID" value="NZ_CP071504.1"/>
</dbReference>
<comment type="subunit">
    <text evidence="2 13">Monomer.</text>
</comment>
<dbReference type="Gene3D" id="3.40.50.620">
    <property type="entry name" value="HUPs"/>
    <property type="match status" value="2"/>
</dbReference>
<evidence type="ECO:0000256" key="2">
    <source>
        <dbReference type="ARBA" id="ARBA00011245"/>
    </source>
</evidence>
<keyword evidence="9 13" id="KW-0030">Aminoacyl-tRNA synthetase</keyword>
<feature type="short sequence motif" description="'KMSKS' region" evidence="13">
    <location>
        <begin position="554"/>
        <end position="558"/>
    </location>
</feature>
<keyword evidence="5 13" id="KW-0547">Nucleotide-binding</keyword>
<organism evidence="17 18">
    <name type="scientific">Shewanella cyperi</name>
    <dbReference type="NCBI Taxonomy" id="2814292"/>
    <lineage>
        <taxon>Bacteria</taxon>
        <taxon>Pseudomonadati</taxon>
        <taxon>Pseudomonadota</taxon>
        <taxon>Gammaproteobacteria</taxon>
        <taxon>Alteromonadales</taxon>
        <taxon>Shewanellaceae</taxon>
        <taxon>Shewanella</taxon>
    </lineage>
</organism>
<evidence type="ECO:0000256" key="7">
    <source>
        <dbReference type="ARBA" id="ARBA00022917"/>
    </source>
</evidence>
<dbReference type="Pfam" id="PF10458">
    <property type="entry name" value="Val_tRNA-synt_C"/>
    <property type="match status" value="1"/>
</dbReference>
<keyword evidence="3 13" id="KW-0963">Cytoplasm</keyword>
<dbReference type="HAMAP" id="MF_02004">
    <property type="entry name" value="Val_tRNA_synth_type1"/>
    <property type="match status" value="1"/>
</dbReference>
<dbReference type="CDD" id="cd07962">
    <property type="entry name" value="Anticodon_Ia_Val"/>
    <property type="match status" value="1"/>
</dbReference>
<dbReference type="FunFam" id="1.10.730.10:FF:000007">
    <property type="entry name" value="Valine--tRNA ligase"/>
    <property type="match status" value="1"/>
</dbReference>
<dbReference type="PRINTS" id="PR00986">
    <property type="entry name" value="TRNASYNTHVAL"/>
</dbReference>
<dbReference type="NCBIfam" id="NF004349">
    <property type="entry name" value="PRK05729.1"/>
    <property type="match status" value="1"/>
</dbReference>
<evidence type="ECO:0000313" key="17">
    <source>
        <dbReference type="EMBL" id="QSX29289.1"/>
    </source>
</evidence>
<dbReference type="Gene3D" id="3.90.740.10">
    <property type="entry name" value="Valyl/Leucyl/Isoleucyl-tRNA synthetase, editing domain"/>
    <property type="match status" value="2"/>
</dbReference>
<dbReference type="FunFam" id="3.40.50.620:FF:000032">
    <property type="entry name" value="Valine--tRNA ligase"/>
    <property type="match status" value="1"/>
</dbReference>
<dbReference type="SUPFAM" id="SSF52374">
    <property type="entry name" value="Nucleotidylyl transferase"/>
    <property type="match status" value="1"/>
</dbReference>
<gene>
    <name evidence="13" type="primary">valS</name>
    <name evidence="17" type="ORF">JYB88_13850</name>
</gene>
<evidence type="ECO:0000256" key="11">
    <source>
        <dbReference type="ARBA" id="ARBA00055630"/>
    </source>
</evidence>
<dbReference type="InterPro" id="IPR010978">
    <property type="entry name" value="tRNA-bd_arm"/>
</dbReference>
<comment type="catalytic activity">
    <reaction evidence="10 13">
        <text>tRNA(Val) + L-valine + ATP = L-valyl-tRNA(Val) + AMP + diphosphate</text>
        <dbReference type="Rhea" id="RHEA:10704"/>
        <dbReference type="Rhea" id="RHEA-COMP:9672"/>
        <dbReference type="Rhea" id="RHEA-COMP:9708"/>
        <dbReference type="ChEBI" id="CHEBI:30616"/>
        <dbReference type="ChEBI" id="CHEBI:33019"/>
        <dbReference type="ChEBI" id="CHEBI:57762"/>
        <dbReference type="ChEBI" id="CHEBI:78442"/>
        <dbReference type="ChEBI" id="CHEBI:78537"/>
        <dbReference type="ChEBI" id="CHEBI:456215"/>
        <dbReference type="EC" id="6.1.1.9"/>
    </reaction>
</comment>
<evidence type="ECO:0000256" key="4">
    <source>
        <dbReference type="ARBA" id="ARBA00022598"/>
    </source>
</evidence>
<evidence type="ECO:0000313" key="18">
    <source>
        <dbReference type="Proteomes" id="UP000663281"/>
    </source>
</evidence>
<dbReference type="InterPro" id="IPR002303">
    <property type="entry name" value="Valyl-tRNA_ligase"/>
</dbReference>
<dbReference type="PROSITE" id="PS00178">
    <property type="entry name" value="AA_TRNA_LIGASE_I"/>
    <property type="match status" value="1"/>
</dbReference>
<dbReference type="InterPro" id="IPR002300">
    <property type="entry name" value="aa-tRNA-synth_Ia"/>
</dbReference>
<evidence type="ECO:0000256" key="5">
    <source>
        <dbReference type="ARBA" id="ARBA00022741"/>
    </source>
</evidence>
<dbReference type="InterPro" id="IPR009008">
    <property type="entry name" value="Val/Leu/Ile-tRNA-synth_edit"/>
</dbReference>
<dbReference type="EMBL" id="CP071504">
    <property type="protein sequence ID" value="QSX29289.1"/>
    <property type="molecule type" value="Genomic_DNA"/>
</dbReference>
<evidence type="ECO:0000256" key="6">
    <source>
        <dbReference type="ARBA" id="ARBA00022840"/>
    </source>
</evidence>
<keyword evidence="8 13" id="KW-0175">Coiled coil</keyword>
<dbReference type="FunFam" id="3.90.740.10:FF:000004">
    <property type="entry name" value="Valine--tRNA ligase"/>
    <property type="match status" value="1"/>
</dbReference>
<dbReference type="InterPro" id="IPR001412">
    <property type="entry name" value="aa-tRNA-synth_I_CS"/>
</dbReference>
<keyword evidence="4 13" id="KW-0436">Ligase</keyword>
<dbReference type="GO" id="GO:0004832">
    <property type="term" value="F:valine-tRNA ligase activity"/>
    <property type="evidence" value="ECO:0007669"/>
    <property type="project" value="UniProtKB-UniRule"/>
</dbReference>